<dbReference type="Proteomes" id="UP001266099">
    <property type="component" value="Unassembled WGS sequence"/>
</dbReference>
<evidence type="ECO:0000256" key="4">
    <source>
        <dbReference type="ARBA" id="ARBA00022490"/>
    </source>
</evidence>
<evidence type="ECO:0000256" key="10">
    <source>
        <dbReference type="ARBA" id="ARBA00024908"/>
    </source>
</evidence>
<evidence type="ECO:0000256" key="11">
    <source>
        <dbReference type="ARBA" id="ARBA00032441"/>
    </source>
</evidence>
<keyword evidence="5" id="KW-0819">tRNA processing</keyword>
<dbReference type="RefSeq" id="WP_309957299.1">
    <property type="nucleotide sequence ID" value="NZ_JAVDUJ010000001.1"/>
</dbReference>
<evidence type="ECO:0000256" key="6">
    <source>
        <dbReference type="ARBA" id="ARBA00022723"/>
    </source>
</evidence>
<name>A0ABU1T3X5_9ACTO</name>
<keyword evidence="9" id="KW-0460">Magnesium</keyword>
<dbReference type="PANTHER" id="PTHR33540:SF2">
    <property type="entry name" value="TRNA THREONYLCARBAMOYLADENOSINE BIOSYNTHESIS PROTEIN TSAE"/>
    <property type="match status" value="1"/>
</dbReference>
<dbReference type="InterPro" id="IPR003442">
    <property type="entry name" value="T6A_TsaE"/>
</dbReference>
<evidence type="ECO:0000256" key="8">
    <source>
        <dbReference type="ARBA" id="ARBA00022840"/>
    </source>
</evidence>
<dbReference type="SUPFAM" id="SSF52540">
    <property type="entry name" value="P-loop containing nucleoside triphosphate hydrolases"/>
    <property type="match status" value="1"/>
</dbReference>
<gene>
    <name evidence="12" type="ORF">J2S36_001632</name>
</gene>
<evidence type="ECO:0000256" key="5">
    <source>
        <dbReference type="ARBA" id="ARBA00022694"/>
    </source>
</evidence>
<keyword evidence="8" id="KW-0067">ATP-binding</keyword>
<evidence type="ECO:0000256" key="1">
    <source>
        <dbReference type="ARBA" id="ARBA00004496"/>
    </source>
</evidence>
<evidence type="ECO:0000256" key="3">
    <source>
        <dbReference type="ARBA" id="ARBA00019010"/>
    </source>
</evidence>
<proteinExistence type="inferred from homology"/>
<dbReference type="Pfam" id="PF02367">
    <property type="entry name" value="TsaE"/>
    <property type="match status" value="1"/>
</dbReference>
<dbReference type="InterPro" id="IPR027417">
    <property type="entry name" value="P-loop_NTPase"/>
</dbReference>
<dbReference type="NCBIfam" id="TIGR00150">
    <property type="entry name" value="T6A_YjeE"/>
    <property type="match status" value="1"/>
</dbReference>
<accession>A0ABU1T3X5</accession>
<protein>
    <recommendedName>
        <fullName evidence="3">tRNA threonylcarbamoyladenosine biosynthesis protein TsaE</fullName>
    </recommendedName>
    <alternativeName>
        <fullName evidence="11">t(6)A37 threonylcarbamoyladenosine biosynthesis protein TsaE</fullName>
    </alternativeName>
</protein>
<keyword evidence="7" id="KW-0547">Nucleotide-binding</keyword>
<comment type="subcellular location">
    <subcellularLocation>
        <location evidence="1">Cytoplasm</location>
    </subcellularLocation>
</comment>
<reference evidence="12 13" key="1">
    <citation type="submission" date="2023-07" db="EMBL/GenBank/DDBJ databases">
        <title>Sequencing the genomes of 1000 actinobacteria strains.</title>
        <authorList>
            <person name="Klenk H.-P."/>
        </authorList>
    </citation>
    <scope>NUCLEOTIDE SEQUENCE [LARGE SCALE GENOMIC DNA]</scope>
    <source>
        <strain evidence="12 13">DSM 15539</strain>
    </source>
</reference>
<comment type="caution">
    <text evidence="12">The sequence shown here is derived from an EMBL/GenBank/DDBJ whole genome shotgun (WGS) entry which is preliminary data.</text>
</comment>
<comment type="function">
    <text evidence="10">Required for the formation of a threonylcarbamoyl group on adenosine at position 37 (t(6)A37) in tRNAs that read codons beginning with adenine. Is involved in the transfer of the threonylcarbamoyl moiety of threonylcarbamoyl-AMP (TC-AMP) to the N6 group of A37, together with TsaD and TsaB. TsaE seems to play an indirect role in the t(6)A biosynthesis pathway, possibly in regulating the core enzymatic function of TsaD.</text>
</comment>
<keyword evidence="13" id="KW-1185">Reference proteome</keyword>
<keyword evidence="6" id="KW-0479">Metal-binding</keyword>
<keyword evidence="4" id="KW-0963">Cytoplasm</keyword>
<evidence type="ECO:0000256" key="7">
    <source>
        <dbReference type="ARBA" id="ARBA00022741"/>
    </source>
</evidence>
<dbReference type="PANTHER" id="PTHR33540">
    <property type="entry name" value="TRNA THREONYLCARBAMOYLADENOSINE BIOSYNTHESIS PROTEIN TSAE"/>
    <property type="match status" value="1"/>
</dbReference>
<sequence>MKTISEKNGWKFMTAKIEVLTVEQIQAVGAAFGRHAQGGDLLMLNGPLGAGKTTMTQGIAQGIGVNAKISSPTFVIAQNYAGAAGVDLVHVDAYRLDSLAELDALDLDSSLDAALTVVEWGAGKVEVLSADRIELTIKRPQGAAAGLEPADLDADAPRTLLAVAYGERGKQYLEAVLADTDVAALMSYEN</sequence>
<evidence type="ECO:0000256" key="9">
    <source>
        <dbReference type="ARBA" id="ARBA00022842"/>
    </source>
</evidence>
<comment type="similarity">
    <text evidence="2">Belongs to the TsaE family.</text>
</comment>
<evidence type="ECO:0000256" key="2">
    <source>
        <dbReference type="ARBA" id="ARBA00007599"/>
    </source>
</evidence>
<evidence type="ECO:0000313" key="12">
    <source>
        <dbReference type="EMBL" id="MDR6940089.1"/>
    </source>
</evidence>
<organism evidence="12 13">
    <name type="scientific">Arcanobacterium hippocoleae</name>
    <dbReference type="NCBI Taxonomy" id="149017"/>
    <lineage>
        <taxon>Bacteria</taxon>
        <taxon>Bacillati</taxon>
        <taxon>Actinomycetota</taxon>
        <taxon>Actinomycetes</taxon>
        <taxon>Actinomycetales</taxon>
        <taxon>Actinomycetaceae</taxon>
        <taxon>Arcanobacterium</taxon>
    </lineage>
</organism>
<evidence type="ECO:0000313" key="13">
    <source>
        <dbReference type="Proteomes" id="UP001266099"/>
    </source>
</evidence>
<dbReference type="EMBL" id="JAVDUJ010000001">
    <property type="protein sequence ID" value="MDR6940089.1"/>
    <property type="molecule type" value="Genomic_DNA"/>
</dbReference>
<dbReference type="Gene3D" id="3.40.50.300">
    <property type="entry name" value="P-loop containing nucleotide triphosphate hydrolases"/>
    <property type="match status" value="1"/>
</dbReference>